<keyword evidence="1" id="KW-0472">Membrane</keyword>
<keyword evidence="1" id="KW-0812">Transmembrane</keyword>
<dbReference type="EMBL" id="MJGC01000044">
    <property type="protein sequence ID" value="OEJ75774.1"/>
    <property type="molecule type" value="Genomic_DNA"/>
</dbReference>
<comment type="caution">
    <text evidence="2">The sequence shown here is derived from an EMBL/GenBank/DDBJ whole genome shotgun (WGS) entry which is preliminary data.</text>
</comment>
<feature type="transmembrane region" description="Helical" evidence="1">
    <location>
        <begin position="112"/>
        <end position="141"/>
    </location>
</feature>
<protein>
    <submittedName>
        <fullName evidence="2">Uncharacterized protein</fullName>
    </submittedName>
</protein>
<organism evidence="2">
    <name type="scientific">Desertifilum tharense IPPAS B-1220</name>
    <dbReference type="NCBI Taxonomy" id="1781255"/>
    <lineage>
        <taxon>Bacteria</taxon>
        <taxon>Bacillati</taxon>
        <taxon>Cyanobacteriota</taxon>
        <taxon>Cyanophyceae</taxon>
        <taxon>Desertifilales</taxon>
        <taxon>Desertifilaceae</taxon>
        <taxon>Desertifilum</taxon>
    </lineage>
</organism>
<name>A0A1E5QME9_9CYAN</name>
<sequence length="317" mass="34297">MKKILSRLKPYLRWVILGGTLFFLAKALKDNWREVAAIRIEPAGWAALTLALGVTLLAHIWSGWVWGWILQTFKQPVSNVWAVMVYLKTNIAKYLPGNVWHFYGRIKAVTGLGASLGVATLSVLLEPLLMAAAALLIALIGSQQLNWGLQLLALVAVLGGIHPRVLNPILDYLKRVKGKVSKSTRSETADPSVTEAPPENAQEASYQLKRYPLVPLLGEVGFVGLRGVGFVLTFLPFVNLSADQVPSIMSAFSLAWLLGLVIPGAPGGIGVFEATALALLDRQFSSAILLSAVALYRLISVIAEAAGAGLVWLDERR</sequence>
<reference evidence="2" key="1">
    <citation type="submission" date="2016-09" db="EMBL/GenBank/DDBJ databases">
        <title>Draft genome of thermotolerant cyanobacterium Desertifilum sp. strain IPPAS B-1220.</title>
        <authorList>
            <person name="Sinetova M.A."/>
            <person name="Bolakhan K."/>
            <person name="Zayadan B.K."/>
            <person name="Mironov K.S."/>
            <person name="Ustinova V."/>
            <person name="Kupriyanova E.V."/>
            <person name="Sidorov R.A."/>
            <person name="Skrypnik A.N."/>
            <person name="Gogoleva N.E."/>
            <person name="Gogolev Y.V."/>
            <person name="Los D.A."/>
        </authorList>
    </citation>
    <scope>NUCLEOTIDE SEQUENCE [LARGE SCALE GENOMIC DNA]</scope>
    <source>
        <strain evidence="2">IPPAS B-1220</strain>
    </source>
</reference>
<dbReference type="AlphaFoldDB" id="A0A1E5QME9"/>
<feature type="transmembrane region" description="Helical" evidence="1">
    <location>
        <begin position="147"/>
        <end position="166"/>
    </location>
</feature>
<feature type="transmembrane region" description="Helical" evidence="1">
    <location>
        <begin position="255"/>
        <end position="280"/>
    </location>
</feature>
<feature type="transmembrane region" description="Helical" evidence="1">
    <location>
        <begin position="287"/>
        <end position="313"/>
    </location>
</feature>
<dbReference type="RefSeq" id="WP_069966567.1">
    <property type="nucleotide sequence ID" value="NZ_CM124774.1"/>
</dbReference>
<evidence type="ECO:0000313" key="2">
    <source>
        <dbReference type="EMBL" id="OEJ75774.1"/>
    </source>
</evidence>
<dbReference type="STRING" id="1781255.BH720_07525"/>
<dbReference type="OrthoDB" id="2542372at2"/>
<keyword evidence="1" id="KW-1133">Transmembrane helix</keyword>
<feature type="transmembrane region" description="Helical" evidence="1">
    <location>
        <begin position="213"/>
        <end position="235"/>
    </location>
</feature>
<evidence type="ECO:0000256" key="1">
    <source>
        <dbReference type="SAM" id="Phobius"/>
    </source>
</evidence>
<feature type="transmembrane region" description="Helical" evidence="1">
    <location>
        <begin position="45"/>
        <end position="69"/>
    </location>
</feature>
<proteinExistence type="predicted"/>
<accession>A0A1E5QME9</accession>
<gene>
    <name evidence="2" type="ORF">BH720_07525</name>
</gene>